<keyword evidence="2" id="KW-1185">Reference proteome</keyword>
<evidence type="ECO:0000313" key="1">
    <source>
        <dbReference type="EMBL" id="KAF3531682.1"/>
    </source>
</evidence>
<organism evidence="1 2">
    <name type="scientific">Brassica cretica</name>
    <name type="common">Mustard</name>
    <dbReference type="NCBI Taxonomy" id="69181"/>
    <lineage>
        <taxon>Eukaryota</taxon>
        <taxon>Viridiplantae</taxon>
        <taxon>Streptophyta</taxon>
        <taxon>Embryophyta</taxon>
        <taxon>Tracheophyta</taxon>
        <taxon>Spermatophyta</taxon>
        <taxon>Magnoliopsida</taxon>
        <taxon>eudicotyledons</taxon>
        <taxon>Gunneridae</taxon>
        <taxon>Pentapetalae</taxon>
        <taxon>rosids</taxon>
        <taxon>malvids</taxon>
        <taxon>Brassicales</taxon>
        <taxon>Brassicaceae</taxon>
        <taxon>Brassiceae</taxon>
        <taxon>Brassica</taxon>
    </lineage>
</organism>
<protein>
    <submittedName>
        <fullName evidence="1">Uncharacterized protein</fullName>
    </submittedName>
</protein>
<evidence type="ECO:0000313" key="2">
    <source>
        <dbReference type="Proteomes" id="UP000266723"/>
    </source>
</evidence>
<dbReference type="Proteomes" id="UP000266723">
    <property type="component" value="Unassembled WGS sequence"/>
</dbReference>
<sequence>MAASPVKWDALPVTLGSLRCGSVVVVVSRRDGSGFALVLALLMPITRTRFITSTKDPVHNVHKGFVDGPPSTRSQLRWAMINPATNGADRSQPVQSFQWGTDSVISVRFNRYKHLPNVYTLHYQEEEKQSVFYPHISKFGDCQKIKTLSIVDIVKYRDRHLPSHERCDEKENSVLQEQLSPNLYAKGGSSKKCNEISFCGFVMGY</sequence>
<comment type="caution">
    <text evidence="1">The sequence shown here is derived from an EMBL/GenBank/DDBJ whole genome shotgun (WGS) entry which is preliminary data.</text>
</comment>
<name>A0ABQ7BH70_BRACR</name>
<gene>
    <name evidence="1" type="ORF">DY000_02037193</name>
</gene>
<dbReference type="EMBL" id="QGKV02001507">
    <property type="protein sequence ID" value="KAF3531682.1"/>
    <property type="molecule type" value="Genomic_DNA"/>
</dbReference>
<proteinExistence type="predicted"/>
<reference evidence="1 2" key="1">
    <citation type="journal article" date="2020" name="BMC Genomics">
        <title>Intraspecific diversification of the crop wild relative Brassica cretica Lam. using demographic model selection.</title>
        <authorList>
            <person name="Kioukis A."/>
            <person name="Michalopoulou V.A."/>
            <person name="Briers L."/>
            <person name="Pirintsos S."/>
            <person name="Studholme D.J."/>
            <person name="Pavlidis P."/>
            <person name="Sarris P.F."/>
        </authorList>
    </citation>
    <scope>NUCLEOTIDE SEQUENCE [LARGE SCALE GENOMIC DNA]</scope>
    <source>
        <strain evidence="2">cv. PFS-1207/04</strain>
    </source>
</reference>
<accession>A0ABQ7BH70</accession>